<protein>
    <submittedName>
        <fullName evidence="10">Cysteine desulfurase</fullName>
    </submittedName>
</protein>
<dbReference type="Gene3D" id="1.10.260.50">
    <property type="match status" value="1"/>
</dbReference>
<evidence type="ECO:0000256" key="7">
    <source>
        <dbReference type="ARBA" id="ARBA00023014"/>
    </source>
</evidence>
<dbReference type="Gene3D" id="3.40.640.10">
    <property type="entry name" value="Type I PLP-dependent aspartate aminotransferase-like (Major domain)"/>
    <property type="match status" value="1"/>
</dbReference>
<dbReference type="InterPro" id="IPR015424">
    <property type="entry name" value="PyrdxlP-dep_Trfase"/>
</dbReference>
<dbReference type="PANTHER" id="PTHR11601">
    <property type="entry name" value="CYSTEINE DESULFURYLASE FAMILY MEMBER"/>
    <property type="match status" value="1"/>
</dbReference>
<dbReference type="InterPro" id="IPR016454">
    <property type="entry name" value="Cysteine_dSase"/>
</dbReference>
<evidence type="ECO:0000256" key="2">
    <source>
        <dbReference type="ARBA" id="ARBA00006490"/>
    </source>
</evidence>
<keyword evidence="6" id="KW-0408">Iron</keyword>
<evidence type="ECO:0000256" key="3">
    <source>
        <dbReference type="ARBA" id="ARBA00022679"/>
    </source>
</evidence>
<keyword evidence="4" id="KW-0479">Metal-binding</keyword>
<evidence type="ECO:0000256" key="5">
    <source>
        <dbReference type="ARBA" id="ARBA00022898"/>
    </source>
</evidence>
<comment type="catalytic activity">
    <reaction evidence="8">
        <text>(sulfur carrier)-H + L-cysteine = (sulfur carrier)-SH + L-alanine</text>
        <dbReference type="Rhea" id="RHEA:43892"/>
        <dbReference type="Rhea" id="RHEA-COMP:14737"/>
        <dbReference type="Rhea" id="RHEA-COMP:14739"/>
        <dbReference type="ChEBI" id="CHEBI:29917"/>
        <dbReference type="ChEBI" id="CHEBI:35235"/>
        <dbReference type="ChEBI" id="CHEBI:57972"/>
        <dbReference type="ChEBI" id="CHEBI:64428"/>
        <dbReference type="EC" id="2.8.1.7"/>
    </reaction>
</comment>
<reference evidence="10 11" key="1">
    <citation type="submission" date="2021-04" db="EMBL/GenBank/DDBJ databases">
        <title>The genome sequence of Ideonella sp. 3Y2.</title>
        <authorList>
            <person name="Liu Y."/>
        </authorList>
    </citation>
    <scope>NUCLEOTIDE SEQUENCE [LARGE SCALE GENOMIC DNA]</scope>
    <source>
        <strain evidence="10 11">3Y2</strain>
    </source>
</reference>
<keyword evidence="3" id="KW-0808">Transferase</keyword>
<dbReference type="InterPro" id="IPR000192">
    <property type="entry name" value="Aminotrans_V_dom"/>
</dbReference>
<dbReference type="EMBL" id="JAGQDD010000023">
    <property type="protein sequence ID" value="MBQ0933064.1"/>
    <property type="molecule type" value="Genomic_DNA"/>
</dbReference>
<proteinExistence type="inferred from homology"/>
<dbReference type="SUPFAM" id="SSF53383">
    <property type="entry name" value="PLP-dependent transferases"/>
    <property type="match status" value="1"/>
</dbReference>
<evidence type="ECO:0000313" key="11">
    <source>
        <dbReference type="Proteomes" id="UP000676246"/>
    </source>
</evidence>
<dbReference type="RefSeq" id="WP_210856749.1">
    <property type="nucleotide sequence ID" value="NZ_JAGQDD010000023.1"/>
</dbReference>
<comment type="similarity">
    <text evidence="2">Belongs to the class-V pyridoxal-phosphate-dependent aminotransferase family. NifS/IscS subfamily.</text>
</comment>
<evidence type="ECO:0000313" key="10">
    <source>
        <dbReference type="EMBL" id="MBQ0933064.1"/>
    </source>
</evidence>
<evidence type="ECO:0000256" key="1">
    <source>
        <dbReference type="ARBA" id="ARBA00001933"/>
    </source>
</evidence>
<name>A0A941BN91_9BURK</name>
<evidence type="ECO:0000259" key="9">
    <source>
        <dbReference type="Pfam" id="PF00266"/>
    </source>
</evidence>
<evidence type="ECO:0000256" key="8">
    <source>
        <dbReference type="ARBA" id="ARBA00050776"/>
    </source>
</evidence>
<dbReference type="Proteomes" id="UP000676246">
    <property type="component" value="Unassembled WGS sequence"/>
</dbReference>
<evidence type="ECO:0000256" key="4">
    <source>
        <dbReference type="ARBA" id="ARBA00022723"/>
    </source>
</evidence>
<dbReference type="PIRSF" id="PIRSF005572">
    <property type="entry name" value="NifS"/>
    <property type="match status" value="1"/>
</dbReference>
<comment type="cofactor">
    <cofactor evidence="1">
        <name>pyridoxal 5'-phosphate</name>
        <dbReference type="ChEBI" id="CHEBI:597326"/>
    </cofactor>
</comment>
<feature type="domain" description="Aminotransferase class V" evidence="9">
    <location>
        <begin position="7"/>
        <end position="367"/>
    </location>
</feature>
<keyword evidence="5" id="KW-0663">Pyridoxal phosphate</keyword>
<keyword evidence="7" id="KW-0411">Iron-sulfur</keyword>
<evidence type="ECO:0000256" key="6">
    <source>
        <dbReference type="ARBA" id="ARBA00023004"/>
    </source>
</evidence>
<organism evidence="10 11">
    <name type="scientific">Ideonella alba</name>
    <dbReference type="NCBI Taxonomy" id="2824118"/>
    <lineage>
        <taxon>Bacteria</taxon>
        <taxon>Pseudomonadati</taxon>
        <taxon>Pseudomonadota</taxon>
        <taxon>Betaproteobacteria</taxon>
        <taxon>Burkholderiales</taxon>
        <taxon>Sphaerotilaceae</taxon>
        <taxon>Ideonella</taxon>
    </lineage>
</organism>
<dbReference type="GO" id="GO:0051536">
    <property type="term" value="F:iron-sulfur cluster binding"/>
    <property type="evidence" value="ECO:0007669"/>
    <property type="project" value="UniProtKB-KW"/>
</dbReference>
<dbReference type="InterPro" id="IPR015421">
    <property type="entry name" value="PyrdxlP-dep_Trfase_major"/>
</dbReference>
<dbReference type="Pfam" id="PF00266">
    <property type="entry name" value="Aminotran_5"/>
    <property type="match status" value="1"/>
</dbReference>
<dbReference type="InterPro" id="IPR015422">
    <property type="entry name" value="PyrdxlP-dep_Trfase_small"/>
</dbReference>
<accession>A0A941BN91</accession>
<keyword evidence="11" id="KW-1185">Reference proteome</keyword>
<gene>
    <name evidence="10" type="ORF">KAK03_21545</name>
</gene>
<dbReference type="GO" id="GO:0031071">
    <property type="term" value="F:cysteine desulfurase activity"/>
    <property type="evidence" value="ECO:0007669"/>
    <property type="project" value="UniProtKB-EC"/>
</dbReference>
<comment type="caution">
    <text evidence="10">The sequence shown here is derived from an EMBL/GenBank/DDBJ whole genome shotgun (WGS) entry which is preliminary data.</text>
</comment>
<dbReference type="Gene3D" id="3.90.1150.10">
    <property type="entry name" value="Aspartate Aminotransferase, domain 1"/>
    <property type="match status" value="1"/>
</dbReference>
<dbReference type="AlphaFoldDB" id="A0A941BN91"/>
<dbReference type="PANTHER" id="PTHR11601:SF34">
    <property type="entry name" value="CYSTEINE DESULFURASE"/>
    <property type="match status" value="1"/>
</dbReference>
<sequence>MSVASPVYLDHNATTAPAPEAVEAMLQALRQDWANPSSMHAPGQAARQRLGAARAALARVIGCQPAELVFTSGATESNHAAVLGALARGRSLGRTRLLLSAVEHPGLLGLAERLRAQGTPVDLLPVDARGVVDVDAAARLIGPDVALLSVMAANNETGVCMPLQALSVLARAHGVPFHVDATQALGKCTLRFDASGADLWSVSAHKLHGPKGVGALVIRKGLDWPPLIGGRQERHRRGGTENAPGIAGFAAAATRVAATLEADLPRIQGLRDRLAQGLRQRVPALVVFGEGAPRLPNTLGLRFGTLDAERLLHALEREGIVASSGAACAAGGTEPSAVLLAMGCTPHEARAGIRFSLGRDTTDTDIARTLAAVERAIVPLLAELAAAA</sequence>
<dbReference type="GO" id="GO:0046872">
    <property type="term" value="F:metal ion binding"/>
    <property type="evidence" value="ECO:0007669"/>
    <property type="project" value="UniProtKB-KW"/>
</dbReference>